<dbReference type="Gene3D" id="3.40.50.720">
    <property type="entry name" value="NAD(P)-binding Rossmann-like Domain"/>
    <property type="match status" value="1"/>
</dbReference>
<reference evidence="3" key="1">
    <citation type="submission" date="2018-05" db="EMBL/GenBank/DDBJ databases">
        <authorList>
            <person name="Lanie J.A."/>
            <person name="Ng W.-L."/>
            <person name="Kazmierczak K.M."/>
            <person name="Andrzejewski T.M."/>
            <person name="Davidsen T.M."/>
            <person name="Wayne K.J."/>
            <person name="Tettelin H."/>
            <person name="Glass J.I."/>
            <person name="Rusch D."/>
            <person name="Podicherti R."/>
            <person name="Tsui H.-C.T."/>
            <person name="Winkler M.E."/>
        </authorList>
    </citation>
    <scope>NUCLEOTIDE SEQUENCE</scope>
</reference>
<dbReference type="Gene3D" id="3.30.360.10">
    <property type="entry name" value="Dihydrodipicolinate Reductase, domain 2"/>
    <property type="match status" value="1"/>
</dbReference>
<sequence length="264" mass="29321">MAPKYRVGVIASGRIAREHGRGWAECEHTDIVACADSHPEALASYAQDFNVKSTYLDYREMMEKENLDIVSVCSWDPQHAEMTVAAAAYRPKVILTEKPMAISLGEGEAMIIACKRNDVKLAIGHQRRFFSSWTEARRLIADGAIGEVERLWTGVRAGMMNTGTHGIDFQAYAMSDCPAEWVMGSVERKTDHHIFGHRVEDRCCGLIGYANGATGVIENELSGKYMVGALLYGTKGMMDVQGNSLKYMMEDKAGWQVFDPPDKE</sequence>
<dbReference type="PANTHER" id="PTHR43818:SF11">
    <property type="entry name" value="BCDNA.GH03377"/>
    <property type="match status" value="1"/>
</dbReference>
<dbReference type="Pfam" id="PF01408">
    <property type="entry name" value="GFO_IDH_MocA"/>
    <property type="match status" value="1"/>
</dbReference>
<dbReference type="InterPro" id="IPR050463">
    <property type="entry name" value="Gfo/Idh/MocA_oxidrdct_glycsds"/>
</dbReference>
<dbReference type="GO" id="GO:0016491">
    <property type="term" value="F:oxidoreductase activity"/>
    <property type="evidence" value="ECO:0007669"/>
    <property type="project" value="UniProtKB-KW"/>
</dbReference>
<dbReference type="EMBL" id="UINC01023109">
    <property type="protein sequence ID" value="SVA94106.1"/>
    <property type="molecule type" value="Genomic_DNA"/>
</dbReference>
<name>A0A381ZXX0_9ZZZZ</name>
<feature type="domain" description="Gfo/Idh/MocA-like oxidoreductase N-terminal" evidence="2">
    <location>
        <begin position="6"/>
        <end position="125"/>
    </location>
</feature>
<dbReference type="InterPro" id="IPR036291">
    <property type="entry name" value="NAD(P)-bd_dom_sf"/>
</dbReference>
<evidence type="ECO:0000259" key="2">
    <source>
        <dbReference type="Pfam" id="PF01408"/>
    </source>
</evidence>
<dbReference type="PANTHER" id="PTHR43818">
    <property type="entry name" value="BCDNA.GH03377"/>
    <property type="match status" value="1"/>
</dbReference>
<organism evidence="3">
    <name type="scientific">marine metagenome</name>
    <dbReference type="NCBI Taxonomy" id="408172"/>
    <lineage>
        <taxon>unclassified sequences</taxon>
        <taxon>metagenomes</taxon>
        <taxon>ecological metagenomes</taxon>
    </lineage>
</organism>
<proteinExistence type="predicted"/>
<protein>
    <recommendedName>
        <fullName evidence="2">Gfo/Idh/MocA-like oxidoreductase N-terminal domain-containing protein</fullName>
    </recommendedName>
</protein>
<dbReference type="SUPFAM" id="SSF51735">
    <property type="entry name" value="NAD(P)-binding Rossmann-fold domains"/>
    <property type="match status" value="1"/>
</dbReference>
<dbReference type="SUPFAM" id="SSF55347">
    <property type="entry name" value="Glyceraldehyde-3-phosphate dehydrogenase-like, C-terminal domain"/>
    <property type="match status" value="1"/>
</dbReference>
<dbReference type="AlphaFoldDB" id="A0A381ZXX0"/>
<gene>
    <name evidence="3" type="ORF">METZ01_LOCUS146960</name>
</gene>
<feature type="non-terminal residue" evidence="3">
    <location>
        <position position="264"/>
    </location>
</feature>
<dbReference type="InterPro" id="IPR000683">
    <property type="entry name" value="Gfo/Idh/MocA-like_OxRdtase_N"/>
</dbReference>
<dbReference type="GO" id="GO:0000166">
    <property type="term" value="F:nucleotide binding"/>
    <property type="evidence" value="ECO:0007669"/>
    <property type="project" value="InterPro"/>
</dbReference>
<evidence type="ECO:0000313" key="3">
    <source>
        <dbReference type="EMBL" id="SVA94106.1"/>
    </source>
</evidence>
<keyword evidence="1" id="KW-0560">Oxidoreductase</keyword>
<accession>A0A381ZXX0</accession>
<evidence type="ECO:0000256" key="1">
    <source>
        <dbReference type="ARBA" id="ARBA00023002"/>
    </source>
</evidence>